<accession>A0AAD3D3Q3</accession>
<evidence type="ECO:0000313" key="9">
    <source>
        <dbReference type="EMBL" id="GFH56196.1"/>
    </source>
</evidence>
<feature type="signal peptide" evidence="8">
    <location>
        <begin position="1"/>
        <end position="24"/>
    </location>
</feature>
<protein>
    <recommendedName>
        <fullName evidence="11">Bestrophin homolog</fullName>
    </recommendedName>
</protein>
<evidence type="ECO:0000256" key="3">
    <source>
        <dbReference type="ARBA" id="ARBA00022475"/>
    </source>
</evidence>
<dbReference type="GO" id="GO:0005254">
    <property type="term" value="F:chloride channel activity"/>
    <property type="evidence" value="ECO:0007669"/>
    <property type="project" value="InterPro"/>
</dbReference>
<dbReference type="AlphaFoldDB" id="A0AAD3D3Q3"/>
<keyword evidence="6" id="KW-0406">Ion transport</keyword>
<keyword evidence="5" id="KW-1133">Transmembrane helix</keyword>
<evidence type="ECO:0000313" key="10">
    <source>
        <dbReference type="Proteomes" id="UP001054902"/>
    </source>
</evidence>
<gene>
    <name evidence="9" type="ORF">CTEN210_12672</name>
</gene>
<evidence type="ECO:0000256" key="2">
    <source>
        <dbReference type="ARBA" id="ARBA00022448"/>
    </source>
</evidence>
<dbReference type="PANTHER" id="PTHR33281:SF19">
    <property type="entry name" value="VOLTAGE-DEPENDENT ANION CHANNEL-FORMING PROTEIN YNEE"/>
    <property type="match status" value="1"/>
</dbReference>
<keyword evidence="4" id="KW-0812">Transmembrane</keyword>
<reference evidence="9 10" key="1">
    <citation type="journal article" date="2021" name="Sci. Rep.">
        <title>The genome of the diatom Chaetoceros tenuissimus carries an ancient integrated fragment of an extant virus.</title>
        <authorList>
            <person name="Hongo Y."/>
            <person name="Kimura K."/>
            <person name="Takaki Y."/>
            <person name="Yoshida Y."/>
            <person name="Baba S."/>
            <person name="Kobayashi G."/>
            <person name="Nagasaki K."/>
            <person name="Hano T."/>
            <person name="Tomaru Y."/>
        </authorList>
    </citation>
    <scope>NUCLEOTIDE SEQUENCE [LARGE SCALE GENOMIC DNA]</scope>
    <source>
        <strain evidence="9 10">NIES-3715</strain>
    </source>
</reference>
<dbReference type="EMBL" id="BLLK01000051">
    <property type="protein sequence ID" value="GFH56196.1"/>
    <property type="molecule type" value="Genomic_DNA"/>
</dbReference>
<feature type="chain" id="PRO_5042177590" description="Bestrophin homolog" evidence="8">
    <location>
        <begin position="25"/>
        <end position="561"/>
    </location>
</feature>
<evidence type="ECO:0000256" key="8">
    <source>
        <dbReference type="SAM" id="SignalP"/>
    </source>
</evidence>
<keyword evidence="10" id="KW-1185">Reference proteome</keyword>
<organism evidence="9 10">
    <name type="scientific">Chaetoceros tenuissimus</name>
    <dbReference type="NCBI Taxonomy" id="426638"/>
    <lineage>
        <taxon>Eukaryota</taxon>
        <taxon>Sar</taxon>
        <taxon>Stramenopiles</taxon>
        <taxon>Ochrophyta</taxon>
        <taxon>Bacillariophyta</taxon>
        <taxon>Coscinodiscophyceae</taxon>
        <taxon>Chaetocerotophycidae</taxon>
        <taxon>Chaetocerotales</taxon>
        <taxon>Chaetocerotaceae</taxon>
        <taxon>Chaetoceros</taxon>
    </lineage>
</organism>
<evidence type="ECO:0008006" key="11">
    <source>
        <dbReference type="Google" id="ProtNLM"/>
    </source>
</evidence>
<evidence type="ECO:0000256" key="1">
    <source>
        <dbReference type="ARBA" id="ARBA00004651"/>
    </source>
</evidence>
<evidence type="ECO:0000256" key="5">
    <source>
        <dbReference type="ARBA" id="ARBA00022989"/>
    </source>
</evidence>
<evidence type="ECO:0000256" key="4">
    <source>
        <dbReference type="ARBA" id="ARBA00022692"/>
    </source>
</evidence>
<sequence>MNKRVASCCLLLLLSSAQLQMSTAWSPSIKPHSAAASSPKFHAVHKKTPITLHMANFIQLYTDSDSSNDDEEAESSRWLSWMTGGTPRGVADVKMRDPVELGGVPRSDRYASRDWLHNTINLPNSAILKEIMFPVTFMTLWGSLIGLIHRKLILMGRTEWASWMCIPPNPHSLMVSALGLLLVFRTNSAYQRFAEGRKIWEDILNSARDLSRLGKLYEPQLGTSKLRRVNRLIAAFPYLLRFRIRPNSIMKKIDDTSIERDPEFSLILYQDHAISDSDADAAAVATDEETLGTSRRKPRELYWVDKRTLPWRLLPSEATEGCARSQNRPLWVCDRLAKEIHSVPDQENWTARERLTLLSKVEKLSQSIGACERIHQTVVPLNYARHALRSLTMWLLLLPFALVDQLGLMTGPILFVISWMMFGVYEIGYSIEDPFQGTLRLSILCDAIRRDVLGDELIRNTAFVLDKEAIKSDVKEIAVKSDVKDDSSETGVVEKMVVYDDDDDDDDDDEFEADDVAVEIEEIHINELGDFVVQQSEEMEEEFVQANGSNSSVGEFSEIAP</sequence>
<keyword evidence="2" id="KW-0813">Transport</keyword>
<dbReference type="InterPro" id="IPR044669">
    <property type="entry name" value="YneE/VCCN1/2-like"/>
</dbReference>
<comment type="subcellular location">
    <subcellularLocation>
        <location evidence="1">Cell membrane</location>
        <topology evidence="1">Multi-pass membrane protein</topology>
    </subcellularLocation>
</comment>
<dbReference type="Proteomes" id="UP001054902">
    <property type="component" value="Unassembled WGS sequence"/>
</dbReference>
<keyword evidence="8" id="KW-0732">Signal</keyword>
<dbReference type="Pfam" id="PF25539">
    <property type="entry name" value="Bestrophin_2"/>
    <property type="match status" value="1"/>
</dbReference>
<comment type="caution">
    <text evidence="9">The sequence shown here is derived from an EMBL/GenBank/DDBJ whole genome shotgun (WGS) entry which is preliminary data.</text>
</comment>
<dbReference type="PANTHER" id="PTHR33281">
    <property type="entry name" value="UPF0187 PROTEIN YNEE"/>
    <property type="match status" value="1"/>
</dbReference>
<proteinExistence type="predicted"/>
<name>A0AAD3D3Q3_9STRA</name>
<keyword evidence="3" id="KW-1003">Cell membrane</keyword>
<evidence type="ECO:0000256" key="7">
    <source>
        <dbReference type="ARBA" id="ARBA00023136"/>
    </source>
</evidence>
<evidence type="ECO:0000256" key="6">
    <source>
        <dbReference type="ARBA" id="ARBA00023065"/>
    </source>
</evidence>
<dbReference type="GO" id="GO:0005886">
    <property type="term" value="C:plasma membrane"/>
    <property type="evidence" value="ECO:0007669"/>
    <property type="project" value="UniProtKB-SubCell"/>
</dbReference>
<keyword evidence="7" id="KW-0472">Membrane</keyword>